<evidence type="ECO:0000313" key="2">
    <source>
        <dbReference type="EMBL" id="CAB4990661.1"/>
    </source>
</evidence>
<evidence type="ECO:0000256" key="1">
    <source>
        <dbReference type="SAM" id="MobiDB-lite"/>
    </source>
</evidence>
<reference evidence="2" key="1">
    <citation type="submission" date="2020-05" db="EMBL/GenBank/DDBJ databases">
        <authorList>
            <person name="Chiriac C."/>
            <person name="Salcher M."/>
            <person name="Ghai R."/>
            <person name="Kavagutti S V."/>
        </authorList>
    </citation>
    <scope>NUCLEOTIDE SEQUENCE</scope>
</reference>
<feature type="compositionally biased region" description="Basic and acidic residues" evidence="1">
    <location>
        <begin position="133"/>
        <end position="146"/>
    </location>
</feature>
<dbReference type="AlphaFoldDB" id="A0A6J7NBG0"/>
<organism evidence="2">
    <name type="scientific">freshwater metagenome</name>
    <dbReference type="NCBI Taxonomy" id="449393"/>
    <lineage>
        <taxon>unclassified sequences</taxon>
        <taxon>metagenomes</taxon>
        <taxon>ecological metagenomes</taxon>
    </lineage>
</organism>
<gene>
    <name evidence="2" type="ORF">UFOPK3967_00980</name>
</gene>
<sequence length="196" mass="21984">MLEHDRLGLCDAVPLLVLCRFLHRWLVFVDWHREPVRLEQKRVHPPTDRRNTAYRHELSNPTRGDLGDAAQASVHGDHEVVRAALERTAKVVGIVRIVVQVRNRVRRLGPLVCAAMQDGDVPAAIDQALHDVDAGRTGSTDDERSRPHANSLHVPTAERWHPPLPSRQCIPDPRAHRALYLTILSLVSGFPTPPTP</sequence>
<feature type="region of interest" description="Disordered" evidence="1">
    <location>
        <begin position="42"/>
        <end position="65"/>
    </location>
</feature>
<name>A0A6J7NBG0_9ZZZZ</name>
<proteinExistence type="predicted"/>
<feature type="region of interest" description="Disordered" evidence="1">
    <location>
        <begin position="133"/>
        <end position="164"/>
    </location>
</feature>
<protein>
    <submittedName>
        <fullName evidence="2">Unannotated protein</fullName>
    </submittedName>
</protein>
<feature type="compositionally biased region" description="Basic and acidic residues" evidence="1">
    <location>
        <begin position="42"/>
        <end position="58"/>
    </location>
</feature>
<dbReference type="EMBL" id="CAFBOS010000046">
    <property type="protein sequence ID" value="CAB4990661.1"/>
    <property type="molecule type" value="Genomic_DNA"/>
</dbReference>
<accession>A0A6J7NBG0</accession>